<name>A0A2M7DPA2_9BACT</name>
<dbReference type="Proteomes" id="UP000228896">
    <property type="component" value="Unassembled WGS sequence"/>
</dbReference>
<organism evidence="1 2">
    <name type="scientific">Candidatus Falkowbacteria bacterium CG02_land_8_20_14_3_00_36_14</name>
    <dbReference type="NCBI Taxonomy" id="1974560"/>
    <lineage>
        <taxon>Bacteria</taxon>
        <taxon>Candidatus Falkowiibacteriota</taxon>
    </lineage>
</organism>
<gene>
    <name evidence="1" type="ORF">COS18_02515</name>
</gene>
<proteinExistence type="predicted"/>
<reference evidence="2" key="1">
    <citation type="submission" date="2017-09" db="EMBL/GenBank/DDBJ databases">
        <title>Depth-based differentiation of microbial function through sediment-hosted aquifers and enrichment of novel symbionts in the deep terrestrial subsurface.</title>
        <authorList>
            <person name="Probst A.J."/>
            <person name="Ladd B."/>
            <person name="Jarett J.K."/>
            <person name="Geller-Mcgrath D.E."/>
            <person name="Sieber C.M.K."/>
            <person name="Emerson J.B."/>
            <person name="Anantharaman K."/>
            <person name="Thomas B.C."/>
            <person name="Malmstrom R."/>
            <person name="Stieglmeier M."/>
            <person name="Klingl A."/>
            <person name="Woyke T."/>
            <person name="Ryan C.M."/>
            <person name="Banfield J.F."/>
        </authorList>
    </citation>
    <scope>NUCLEOTIDE SEQUENCE [LARGE SCALE GENOMIC DNA]</scope>
</reference>
<evidence type="ECO:0000313" key="2">
    <source>
        <dbReference type="Proteomes" id="UP000228896"/>
    </source>
</evidence>
<evidence type="ECO:0000313" key="1">
    <source>
        <dbReference type="EMBL" id="PIV51568.1"/>
    </source>
</evidence>
<accession>A0A2M7DPA2</accession>
<comment type="caution">
    <text evidence="1">The sequence shown here is derived from an EMBL/GenBank/DDBJ whole genome shotgun (WGS) entry which is preliminary data.</text>
</comment>
<dbReference type="EMBL" id="PETS01000056">
    <property type="protein sequence ID" value="PIV51568.1"/>
    <property type="molecule type" value="Genomic_DNA"/>
</dbReference>
<sequence length="169" mass="18992">MNTELGTTEVEGKGLPSSYSKIKIVHNVLIKLPSLPRPGEEGLNPAFIQEVMANNFQANGVGEVKVPRHFKNAISMPSNNGVVYVNCHFYGFTKEDFVHHQGKRPMAVVSTVVQEKITAQRRKFILIDHYKAKLGTKAILQMKFSPGVDRYGTAIPGTDHMVRFWKIKR</sequence>
<protein>
    <submittedName>
        <fullName evidence="1">Uncharacterized protein</fullName>
    </submittedName>
</protein>
<dbReference type="AlphaFoldDB" id="A0A2M7DPA2"/>